<gene>
    <name evidence="6" type="ORF">K239x_38980</name>
</gene>
<accession>A0A517NXS1</accession>
<evidence type="ECO:0000256" key="3">
    <source>
        <dbReference type="ARBA" id="ARBA00022989"/>
    </source>
</evidence>
<dbReference type="Gene3D" id="1.20.120.1630">
    <property type="match status" value="1"/>
</dbReference>
<evidence type="ECO:0000256" key="4">
    <source>
        <dbReference type="ARBA" id="ARBA00023136"/>
    </source>
</evidence>
<keyword evidence="4 5" id="KW-0472">Membrane</keyword>
<evidence type="ECO:0000313" key="6">
    <source>
        <dbReference type="EMBL" id="QDT11896.1"/>
    </source>
</evidence>
<dbReference type="InterPro" id="IPR007318">
    <property type="entry name" value="Phopholipid_MeTrfase"/>
</dbReference>
<sequence length="145" mass="16827">MYHRFLITAQFVLSAALVMSTEWLPFPTGVALLSIPGIAFAFWSWFTIGIRRLRVQPNTTEHTQLVRCGPYGIVRHPMYLGLLWFTAALLIVPLVWWRVLLWFGLLLVLIGKKREEEASMFARFSEYRTYAQQVGGLIPRMRPRS</sequence>
<evidence type="ECO:0000256" key="2">
    <source>
        <dbReference type="ARBA" id="ARBA00022692"/>
    </source>
</evidence>
<evidence type="ECO:0000256" key="1">
    <source>
        <dbReference type="ARBA" id="ARBA00004127"/>
    </source>
</evidence>
<dbReference type="PANTHER" id="PTHR43847:SF1">
    <property type="entry name" value="BLL3993 PROTEIN"/>
    <property type="match status" value="1"/>
</dbReference>
<dbReference type="GO" id="GO:0012505">
    <property type="term" value="C:endomembrane system"/>
    <property type="evidence" value="ECO:0007669"/>
    <property type="project" value="UniProtKB-SubCell"/>
</dbReference>
<feature type="transmembrane region" description="Helical" evidence="5">
    <location>
        <begin position="82"/>
        <end position="110"/>
    </location>
</feature>
<proteinExistence type="predicted"/>
<reference evidence="6 7" key="1">
    <citation type="submission" date="2019-02" db="EMBL/GenBank/DDBJ databases">
        <title>Deep-cultivation of Planctomycetes and their phenomic and genomic characterization uncovers novel biology.</title>
        <authorList>
            <person name="Wiegand S."/>
            <person name="Jogler M."/>
            <person name="Boedeker C."/>
            <person name="Pinto D."/>
            <person name="Vollmers J."/>
            <person name="Rivas-Marin E."/>
            <person name="Kohn T."/>
            <person name="Peeters S.H."/>
            <person name="Heuer A."/>
            <person name="Rast P."/>
            <person name="Oberbeckmann S."/>
            <person name="Bunk B."/>
            <person name="Jeske O."/>
            <person name="Meyerdierks A."/>
            <person name="Storesund J.E."/>
            <person name="Kallscheuer N."/>
            <person name="Luecker S."/>
            <person name="Lage O.M."/>
            <person name="Pohl T."/>
            <person name="Merkel B.J."/>
            <person name="Hornburger P."/>
            <person name="Mueller R.-W."/>
            <person name="Bruemmer F."/>
            <person name="Labrenz M."/>
            <person name="Spormann A.M."/>
            <person name="Op den Camp H."/>
            <person name="Overmann J."/>
            <person name="Amann R."/>
            <person name="Jetten M.S.M."/>
            <person name="Mascher T."/>
            <person name="Medema M.H."/>
            <person name="Devos D.P."/>
            <person name="Kaster A.-K."/>
            <person name="Ovreas L."/>
            <person name="Rohde M."/>
            <person name="Galperin M.Y."/>
            <person name="Jogler C."/>
        </authorList>
    </citation>
    <scope>NUCLEOTIDE SEQUENCE [LARGE SCALE GENOMIC DNA]</scope>
    <source>
        <strain evidence="6 7">K23_9</strain>
    </source>
</reference>
<comment type="subcellular location">
    <subcellularLocation>
        <location evidence="1">Endomembrane system</location>
        <topology evidence="1">Multi-pass membrane protein</topology>
    </subcellularLocation>
</comment>
<keyword evidence="3 5" id="KW-1133">Transmembrane helix</keyword>
<protein>
    <recommendedName>
        <fullName evidence="8">Isoprenylcysteine carboxyl methyltransferase (ICMT) family protein</fullName>
    </recommendedName>
</protein>
<organism evidence="6 7">
    <name type="scientific">Stieleria marina</name>
    <dbReference type="NCBI Taxonomy" id="1930275"/>
    <lineage>
        <taxon>Bacteria</taxon>
        <taxon>Pseudomonadati</taxon>
        <taxon>Planctomycetota</taxon>
        <taxon>Planctomycetia</taxon>
        <taxon>Pirellulales</taxon>
        <taxon>Pirellulaceae</taxon>
        <taxon>Stieleria</taxon>
    </lineage>
</organism>
<keyword evidence="7" id="KW-1185">Reference proteome</keyword>
<dbReference type="Proteomes" id="UP000319817">
    <property type="component" value="Chromosome"/>
</dbReference>
<dbReference type="EMBL" id="CP036526">
    <property type="protein sequence ID" value="QDT11896.1"/>
    <property type="molecule type" value="Genomic_DNA"/>
</dbReference>
<dbReference type="RefSeq" id="WP_145419657.1">
    <property type="nucleotide sequence ID" value="NZ_CP036526.1"/>
</dbReference>
<name>A0A517NXS1_9BACT</name>
<dbReference type="Pfam" id="PF04191">
    <property type="entry name" value="PEMT"/>
    <property type="match status" value="1"/>
</dbReference>
<evidence type="ECO:0008006" key="8">
    <source>
        <dbReference type="Google" id="ProtNLM"/>
    </source>
</evidence>
<dbReference type="PANTHER" id="PTHR43847">
    <property type="entry name" value="BLL3993 PROTEIN"/>
    <property type="match status" value="1"/>
</dbReference>
<keyword evidence="2 5" id="KW-0812">Transmembrane</keyword>
<dbReference type="AlphaFoldDB" id="A0A517NXS1"/>
<dbReference type="OrthoDB" id="9789029at2"/>
<feature type="transmembrane region" description="Helical" evidence="5">
    <location>
        <begin position="30"/>
        <end position="48"/>
    </location>
</feature>
<dbReference type="InterPro" id="IPR052527">
    <property type="entry name" value="Metal_cation-efflux_comp"/>
</dbReference>
<evidence type="ECO:0000313" key="7">
    <source>
        <dbReference type="Proteomes" id="UP000319817"/>
    </source>
</evidence>
<evidence type="ECO:0000256" key="5">
    <source>
        <dbReference type="SAM" id="Phobius"/>
    </source>
</evidence>